<comment type="function">
    <text evidence="2">Binds amino acids.</text>
</comment>
<evidence type="ECO:0000313" key="4">
    <source>
        <dbReference type="EnsemblPlants" id="ONIVA03G30560.1"/>
    </source>
</evidence>
<dbReference type="PANTHER" id="PTHR31096">
    <property type="entry name" value="ACT DOMAIN-CONTAINING PROTEIN ACR4-RELATED"/>
    <property type="match status" value="1"/>
</dbReference>
<reference evidence="4" key="2">
    <citation type="submission" date="2018-04" db="EMBL/GenBank/DDBJ databases">
        <title>OnivRS2 (Oryza nivara Reference Sequence Version 2).</title>
        <authorList>
            <person name="Zhang J."/>
            <person name="Kudrna D."/>
            <person name="Lee S."/>
            <person name="Talag J."/>
            <person name="Rajasekar S."/>
            <person name="Welchert J."/>
            <person name="Hsing Y.-I."/>
            <person name="Wing R.A."/>
        </authorList>
    </citation>
    <scope>NUCLEOTIDE SEQUENCE [LARGE SCALE GENOMIC DNA]</scope>
    <source>
        <strain evidence="4">SL10</strain>
    </source>
</reference>
<evidence type="ECO:0000256" key="2">
    <source>
        <dbReference type="RuleBase" id="RU369043"/>
    </source>
</evidence>
<proteinExistence type="predicted"/>
<name>A0A0E0GRR0_ORYNI</name>
<dbReference type="InterPro" id="IPR040217">
    <property type="entry name" value="ACR1-12"/>
</dbReference>
<protein>
    <recommendedName>
        <fullName evidence="2">ACT domain-containing protein ACR</fullName>
    </recommendedName>
    <alternativeName>
        <fullName evidence="2">Protein ACT DOMAIN REPEATS</fullName>
    </alternativeName>
</protein>
<evidence type="ECO:0000313" key="5">
    <source>
        <dbReference type="Proteomes" id="UP000006591"/>
    </source>
</evidence>
<dbReference type="GO" id="GO:0016597">
    <property type="term" value="F:amino acid binding"/>
    <property type="evidence" value="ECO:0007669"/>
    <property type="project" value="UniProtKB-UniRule"/>
</dbReference>
<reference evidence="4" key="1">
    <citation type="submission" date="2015-04" db="UniProtKB">
        <authorList>
            <consortium name="EnsemblPlants"/>
        </authorList>
    </citation>
    <scope>IDENTIFICATION</scope>
    <source>
        <strain evidence="4">SL10</strain>
    </source>
</reference>
<dbReference type="OMA" id="VQCRYRP"/>
<evidence type="ECO:0000256" key="3">
    <source>
        <dbReference type="SAM" id="MobiDB-lite"/>
    </source>
</evidence>
<dbReference type="AlphaFoldDB" id="A0A0E0GRR0"/>
<dbReference type="EnsemblPlants" id="ONIVA03G30560.1">
    <property type="protein sequence ID" value="ONIVA03G30560.1"/>
    <property type="gene ID" value="ONIVA03G30560"/>
</dbReference>
<evidence type="ECO:0000256" key="1">
    <source>
        <dbReference type="ARBA" id="ARBA00022737"/>
    </source>
</evidence>
<organism evidence="4">
    <name type="scientific">Oryza nivara</name>
    <name type="common">Indian wild rice</name>
    <name type="synonym">Oryza sativa f. spontanea</name>
    <dbReference type="NCBI Taxonomy" id="4536"/>
    <lineage>
        <taxon>Eukaryota</taxon>
        <taxon>Viridiplantae</taxon>
        <taxon>Streptophyta</taxon>
        <taxon>Embryophyta</taxon>
        <taxon>Tracheophyta</taxon>
        <taxon>Spermatophyta</taxon>
        <taxon>Magnoliopsida</taxon>
        <taxon>Liliopsida</taxon>
        <taxon>Poales</taxon>
        <taxon>Poaceae</taxon>
        <taxon>BOP clade</taxon>
        <taxon>Oryzoideae</taxon>
        <taxon>Oryzeae</taxon>
        <taxon>Oryzinae</taxon>
        <taxon>Oryza</taxon>
    </lineage>
</organism>
<feature type="region of interest" description="Disordered" evidence="3">
    <location>
        <begin position="41"/>
        <end position="61"/>
    </location>
</feature>
<dbReference type="Proteomes" id="UP000006591">
    <property type="component" value="Chromosome 3"/>
</dbReference>
<keyword evidence="5" id="KW-1185">Reference proteome</keyword>
<sequence length="127" mass="13395">MARIEAHLGHLLHGDSSSVGGSAVATVPAASVAHAERRLHQLMSPDRDQEERATTSPRPAVSVQSCVERGYSVVTVQCRYRPKLLLDAVCTLTDMDYVFAPLLLPLAAAAAAAAASLPSTSEEVAQM</sequence>
<accession>A0A0E0GRR0</accession>
<feature type="compositionally biased region" description="Basic and acidic residues" evidence="3">
    <location>
        <begin position="41"/>
        <end position="53"/>
    </location>
</feature>
<dbReference type="PANTHER" id="PTHR31096:SF6">
    <property type="entry name" value="ACT DOMAIN-CONTAINING PROTEIN ACR8"/>
    <property type="match status" value="1"/>
</dbReference>
<keyword evidence="1 2" id="KW-0677">Repeat</keyword>
<dbReference type="eggNOG" id="ENOG502QS10">
    <property type="taxonomic scope" value="Eukaryota"/>
</dbReference>
<dbReference type="HOGENOM" id="CLU_1974088_0_0_1"/>
<dbReference type="Gramene" id="ONIVA03G30560.1">
    <property type="protein sequence ID" value="ONIVA03G30560.1"/>
    <property type="gene ID" value="ONIVA03G30560"/>
</dbReference>